<comment type="cofactor">
    <cofactor evidence="1">
        <name>Zn(2+)</name>
        <dbReference type="ChEBI" id="CHEBI:29105"/>
    </cofactor>
</comment>
<sequence>MSEVERLDSPSASNEEGVNNFDESPFFKYHHQKSIENHDSKYIFQNLHQEEETTLDQPPSHPTALSSLQETYTSEPTVEHDAAITAELCELYVHLQKCLDLREKYMRLSCQRLEDDPKNKPDWKIYPPPPPASWPPPPKEEHEAMKQKEKEREADPVGAVGSDFNFEDCAIPGKHQYTFGMNDEGFYQVYKTEQDKEQDRPLCHVPYRKEFYEDMDFVLTTISDGPAKSFAFRRLRYLDSSWQMYILLNEFQEMADSKRVSHRDFYNVRKVDTHIHHSSCMNQKHLLRFIKSKMKKSPEAHKDSFHRFDKFNLKYNPIGESRLREIFMKTDNYVQGKYLAEITKEVVSDLESSKYQFVEYRVSIYGRSKSEWDKLAKWVVNNKLFSHNVRWLIQVPRLYNIYKSSGIIKNFEDVIQNLFEPLFEVTQDPSSHPELHVFLQRVIGFDSVDDESKPERRTFKKYPKPSEWDFKSNPPYSYYIYYTYANVAALNNWRVARGFNTFVLRPHCGEAGDTEHLTAAFLGSFGISHGILLRKVPALQYLYYLAQIGIAMSPLSNNALFLTYERNPLPQFFQRGLNISLSTDDPLQFHFTKEPLIEEYSVAAQIWKFSSTDMWHWLGHKWAQGINDVHRTNVPDLRIKYRQDTLRNELATLQRYVAYDKQTKHEEKMNMTLHDTVGLAGFAEPAKLQHHIHHDQHDTTTTTNDEAPKEDLHYLAAFPGAALAAERAKRKLSESGRSEEQQHSDH</sequence>
<dbReference type="UniPathway" id="UPA00591">
    <property type="reaction ID" value="UER00663"/>
</dbReference>
<organism evidence="10">
    <name type="scientific">Absidia glauca</name>
    <name type="common">Pin mould</name>
    <dbReference type="NCBI Taxonomy" id="4829"/>
    <lineage>
        <taxon>Eukaryota</taxon>
        <taxon>Fungi</taxon>
        <taxon>Fungi incertae sedis</taxon>
        <taxon>Mucoromycota</taxon>
        <taxon>Mucoromycotina</taxon>
        <taxon>Mucoromycetes</taxon>
        <taxon>Mucorales</taxon>
        <taxon>Cunninghamellaceae</taxon>
        <taxon>Absidia</taxon>
    </lineage>
</organism>
<dbReference type="GO" id="GO:0003876">
    <property type="term" value="F:AMP deaminase activity"/>
    <property type="evidence" value="ECO:0007669"/>
    <property type="project" value="UniProtKB-EC"/>
</dbReference>
<name>A0A163K8K2_ABSGL</name>
<evidence type="ECO:0000256" key="2">
    <source>
        <dbReference type="ARBA" id="ARBA00004955"/>
    </source>
</evidence>
<protein>
    <recommendedName>
        <fullName evidence="4">AMP deaminase</fullName>
        <ecNumber evidence="4">3.5.4.6</ecNumber>
    </recommendedName>
</protein>
<feature type="compositionally biased region" description="Basic and acidic residues" evidence="9">
    <location>
        <begin position="138"/>
        <end position="155"/>
    </location>
</feature>
<feature type="region of interest" description="Disordered" evidence="9">
    <location>
        <begin position="117"/>
        <end position="156"/>
    </location>
</feature>
<keyword evidence="6" id="KW-0378">Hydrolase</keyword>
<dbReference type="OMA" id="MYGNIMV"/>
<feature type="compositionally biased region" description="Basic and acidic residues" evidence="9">
    <location>
        <begin position="731"/>
        <end position="746"/>
    </location>
</feature>
<evidence type="ECO:0000256" key="8">
    <source>
        <dbReference type="PIRNR" id="PIRNR001251"/>
    </source>
</evidence>
<reference evidence="10" key="1">
    <citation type="submission" date="2016-04" db="EMBL/GenBank/DDBJ databases">
        <authorList>
            <person name="Evans L.H."/>
            <person name="Alamgir A."/>
            <person name="Owens N."/>
            <person name="Weber N.D."/>
            <person name="Virtaneva K."/>
            <person name="Barbian K."/>
            <person name="Babar A."/>
            <person name="Rosenke K."/>
        </authorList>
    </citation>
    <scope>NUCLEOTIDE SEQUENCE [LARGE SCALE GENOMIC DNA]</scope>
    <source>
        <strain evidence="10">CBS 101.48</strain>
    </source>
</reference>
<dbReference type="EMBL" id="LT555008">
    <property type="protein sequence ID" value="SAM09317.1"/>
    <property type="molecule type" value="Genomic_DNA"/>
</dbReference>
<dbReference type="Proteomes" id="UP000078561">
    <property type="component" value="Unassembled WGS sequence"/>
</dbReference>
<comment type="similarity">
    <text evidence="3 8">Belongs to the metallo-dependent hydrolases superfamily. Adenosine and AMP deaminases family.</text>
</comment>
<keyword evidence="5" id="KW-0479">Metal-binding</keyword>
<dbReference type="Gene3D" id="4.10.800.20">
    <property type="match status" value="1"/>
</dbReference>
<evidence type="ECO:0000256" key="5">
    <source>
        <dbReference type="ARBA" id="ARBA00022723"/>
    </source>
</evidence>
<dbReference type="PANTHER" id="PTHR11359">
    <property type="entry name" value="AMP DEAMINASE"/>
    <property type="match status" value="1"/>
</dbReference>
<dbReference type="OrthoDB" id="1723809at2759"/>
<dbReference type="GO" id="GO:0005829">
    <property type="term" value="C:cytosol"/>
    <property type="evidence" value="ECO:0007669"/>
    <property type="project" value="TreeGrafter"/>
</dbReference>
<evidence type="ECO:0000256" key="6">
    <source>
        <dbReference type="ARBA" id="ARBA00022801"/>
    </source>
</evidence>
<dbReference type="SUPFAM" id="SSF51556">
    <property type="entry name" value="Metallo-dependent hydrolases"/>
    <property type="match status" value="1"/>
</dbReference>
<dbReference type="InterPro" id="IPR006650">
    <property type="entry name" value="A/AMP_deam_AS"/>
</dbReference>
<dbReference type="GO" id="GO:0032264">
    <property type="term" value="P:IMP salvage"/>
    <property type="evidence" value="ECO:0007669"/>
    <property type="project" value="UniProtKB-UniPathway"/>
</dbReference>
<dbReference type="STRING" id="4829.A0A163K8K2"/>
<dbReference type="InterPro" id="IPR006329">
    <property type="entry name" value="AMPD"/>
</dbReference>
<evidence type="ECO:0000256" key="9">
    <source>
        <dbReference type="SAM" id="MobiDB-lite"/>
    </source>
</evidence>
<dbReference type="FunCoup" id="A0A163K8K2">
    <property type="interactions" value="464"/>
</dbReference>
<evidence type="ECO:0000313" key="11">
    <source>
        <dbReference type="Proteomes" id="UP000078561"/>
    </source>
</evidence>
<evidence type="ECO:0000256" key="4">
    <source>
        <dbReference type="ARBA" id="ARBA00012775"/>
    </source>
</evidence>
<dbReference type="PROSITE" id="PS00485">
    <property type="entry name" value="A_DEAMINASE"/>
    <property type="match status" value="1"/>
</dbReference>
<gene>
    <name evidence="10" type="primary">ABSGL_14993.1 scaffold 15162</name>
</gene>
<proteinExistence type="inferred from homology"/>
<accession>A0A163K8K2</accession>
<dbReference type="Pfam" id="PF19326">
    <property type="entry name" value="AMP_deaminase"/>
    <property type="match status" value="2"/>
</dbReference>
<keyword evidence="11" id="KW-1185">Reference proteome</keyword>
<comment type="pathway">
    <text evidence="2">Purine metabolism; IMP biosynthesis via salvage pathway; IMP from AMP: step 1/1.</text>
</comment>
<feature type="compositionally biased region" description="Pro residues" evidence="9">
    <location>
        <begin position="126"/>
        <end position="137"/>
    </location>
</feature>
<evidence type="ECO:0000256" key="3">
    <source>
        <dbReference type="ARBA" id="ARBA00006676"/>
    </source>
</evidence>
<dbReference type="AlphaFoldDB" id="A0A163K8K2"/>
<feature type="region of interest" description="Disordered" evidence="9">
    <location>
        <begin position="1"/>
        <end position="23"/>
    </location>
</feature>
<feature type="region of interest" description="Disordered" evidence="9">
    <location>
        <begin position="725"/>
        <end position="746"/>
    </location>
</feature>
<evidence type="ECO:0000256" key="1">
    <source>
        <dbReference type="ARBA" id="ARBA00001947"/>
    </source>
</evidence>
<keyword evidence="7" id="KW-0862">Zinc</keyword>
<dbReference type="InParanoid" id="A0A163K8K2"/>
<dbReference type="InterPro" id="IPR032466">
    <property type="entry name" value="Metal_Hydrolase"/>
</dbReference>
<evidence type="ECO:0000256" key="7">
    <source>
        <dbReference type="ARBA" id="ARBA00022833"/>
    </source>
</evidence>
<evidence type="ECO:0000313" key="10">
    <source>
        <dbReference type="EMBL" id="SAM09317.1"/>
    </source>
</evidence>
<dbReference type="EC" id="3.5.4.6" evidence="4"/>
<dbReference type="PANTHER" id="PTHR11359:SF0">
    <property type="entry name" value="AMP DEAMINASE"/>
    <property type="match status" value="1"/>
</dbReference>
<dbReference type="GO" id="GO:0046033">
    <property type="term" value="P:AMP metabolic process"/>
    <property type="evidence" value="ECO:0007669"/>
    <property type="project" value="TreeGrafter"/>
</dbReference>
<dbReference type="PIRSF" id="PIRSF001251">
    <property type="entry name" value="AMP_deaminase_met"/>
    <property type="match status" value="1"/>
</dbReference>
<dbReference type="GO" id="GO:0046872">
    <property type="term" value="F:metal ion binding"/>
    <property type="evidence" value="ECO:0007669"/>
    <property type="project" value="UniProtKB-KW"/>
</dbReference>
<dbReference type="Gene3D" id="3.20.20.140">
    <property type="entry name" value="Metal-dependent hydrolases"/>
    <property type="match status" value="2"/>
</dbReference>